<comment type="similarity">
    <text evidence="1">Belongs to the DinB family.</text>
</comment>
<dbReference type="Gene3D" id="1.20.120.450">
    <property type="entry name" value="dinb family like domain"/>
    <property type="match status" value="1"/>
</dbReference>
<dbReference type="Proteomes" id="UP000460298">
    <property type="component" value="Unassembled WGS sequence"/>
</dbReference>
<evidence type="ECO:0000256" key="2">
    <source>
        <dbReference type="ARBA" id="ARBA00022723"/>
    </source>
</evidence>
<evidence type="ECO:0000256" key="3">
    <source>
        <dbReference type="PIRSR" id="PIRSR607837-1"/>
    </source>
</evidence>
<dbReference type="InterPro" id="IPR034660">
    <property type="entry name" value="DinB/YfiT-like"/>
</dbReference>
<dbReference type="AlphaFoldDB" id="A0A833H2C9"/>
<dbReference type="SUPFAM" id="SSF109854">
    <property type="entry name" value="DinB/YfiT-like putative metalloenzymes"/>
    <property type="match status" value="1"/>
</dbReference>
<accession>A0A833H2C9</accession>
<dbReference type="GO" id="GO:0046872">
    <property type="term" value="F:metal ion binding"/>
    <property type="evidence" value="ECO:0007669"/>
    <property type="project" value="UniProtKB-KW"/>
</dbReference>
<dbReference type="EMBL" id="WBUI01000007">
    <property type="protein sequence ID" value="KAB2933024.1"/>
    <property type="molecule type" value="Genomic_DNA"/>
</dbReference>
<evidence type="ECO:0000256" key="1">
    <source>
        <dbReference type="ARBA" id="ARBA00008635"/>
    </source>
</evidence>
<protein>
    <recommendedName>
        <fullName evidence="6">DinB family protein</fullName>
    </recommendedName>
</protein>
<reference evidence="4 5" key="1">
    <citation type="submission" date="2019-10" db="EMBL/GenBank/DDBJ databases">
        <title>Extracellular Electron Transfer in a Candidatus Methanoperedens spp. Enrichment Culture.</title>
        <authorList>
            <person name="Berger S."/>
            <person name="Rangel Shaw D."/>
            <person name="Berben T."/>
            <person name="In 'T Zandt M."/>
            <person name="Frank J."/>
            <person name="Reimann J."/>
            <person name="Jetten M.S.M."/>
            <person name="Welte C.U."/>
        </authorList>
    </citation>
    <scope>NUCLEOTIDE SEQUENCE [LARGE SCALE GENOMIC DNA]</scope>
    <source>
        <strain evidence="4">SB12</strain>
    </source>
</reference>
<sequence>MSAQQIIELHQFGRWARNRLLEAIPAVDRDDPFTRPVADLGTIRAKFVHIMSAELVWIDRIGFDAPSRSATGMLSEEDVPDRSALKARWVEIDGRYDRLFAAVSEGGARGSNAPALDRLIDYKSLGGAPFQSTLREMLMHVALHGMYHRGQIATILSRLGGPTISTDLIAYYRKA</sequence>
<evidence type="ECO:0000313" key="4">
    <source>
        <dbReference type="EMBL" id="KAB2933024.1"/>
    </source>
</evidence>
<proteinExistence type="inferred from homology"/>
<feature type="binding site" evidence="3">
    <location>
        <position position="148"/>
    </location>
    <ligand>
        <name>a divalent metal cation</name>
        <dbReference type="ChEBI" id="CHEBI:60240"/>
    </ligand>
</feature>
<dbReference type="PANTHER" id="PTHR37302">
    <property type="entry name" value="SLR1116 PROTEIN"/>
    <property type="match status" value="1"/>
</dbReference>
<dbReference type="PANTHER" id="PTHR37302:SF3">
    <property type="entry name" value="DAMAGE-INDUCIBLE PROTEIN DINB"/>
    <property type="match status" value="1"/>
</dbReference>
<comment type="caution">
    <text evidence="4">The sequence shown here is derived from an EMBL/GenBank/DDBJ whole genome shotgun (WGS) entry which is preliminary data.</text>
</comment>
<gene>
    <name evidence="4" type="ORF">F9K24_09155</name>
</gene>
<organism evidence="4 5">
    <name type="scientific">Leptonema illini</name>
    <dbReference type="NCBI Taxonomy" id="183"/>
    <lineage>
        <taxon>Bacteria</taxon>
        <taxon>Pseudomonadati</taxon>
        <taxon>Spirochaetota</taxon>
        <taxon>Spirochaetia</taxon>
        <taxon>Leptospirales</taxon>
        <taxon>Leptospiraceae</taxon>
        <taxon>Leptonema</taxon>
    </lineage>
</organism>
<evidence type="ECO:0008006" key="6">
    <source>
        <dbReference type="Google" id="ProtNLM"/>
    </source>
</evidence>
<name>A0A833H2C9_9LEPT</name>
<feature type="binding site" evidence="3">
    <location>
        <position position="49"/>
    </location>
    <ligand>
        <name>a divalent metal cation</name>
        <dbReference type="ChEBI" id="CHEBI:60240"/>
    </ligand>
</feature>
<dbReference type="Pfam" id="PF05163">
    <property type="entry name" value="DinB"/>
    <property type="match status" value="1"/>
</dbReference>
<dbReference type="InterPro" id="IPR007837">
    <property type="entry name" value="DinB"/>
</dbReference>
<feature type="binding site" evidence="3">
    <location>
        <position position="144"/>
    </location>
    <ligand>
        <name>a divalent metal cation</name>
        <dbReference type="ChEBI" id="CHEBI:60240"/>
    </ligand>
</feature>
<evidence type="ECO:0000313" key="5">
    <source>
        <dbReference type="Proteomes" id="UP000460298"/>
    </source>
</evidence>
<keyword evidence="2 3" id="KW-0479">Metal-binding</keyword>